<keyword evidence="6" id="KW-1133">Transmembrane helix</keyword>
<evidence type="ECO:0000256" key="1">
    <source>
        <dbReference type="ARBA" id="ARBA00004168"/>
    </source>
</evidence>
<keyword evidence="3" id="KW-0964">Secreted</keyword>
<evidence type="ECO:0000256" key="5">
    <source>
        <dbReference type="ARBA" id="ARBA00023088"/>
    </source>
</evidence>
<evidence type="ECO:0000256" key="2">
    <source>
        <dbReference type="ARBA" id="ARBA00022512"/>
    </source>
</evidence>
<comment type="caution">
    <text evidence="8">The sequence shown here is derived from an EMBL/GenBank/DDBJ whole genome shotgun (WGS) entry which is preliminary data.</text>
</comment>
<reference evidence="8" key="1">
    <citation type="submission" date="2012-04" db="EMBL/GenBank/DDBJ databases">
        <title>The Genome Sequence of Bacillus cereus VD014.</title>
        <authorList>
            <consortium name="The Broad Institute Genome Sequencing Platform"/>
            <consortium name="The Broad Institute Genome Sequencing Center for Infectious Disease"/>
            <person name="Feldgarden M."/>
            <person name="Van der Auwera G.A."/>
            <person name="Mahillon J."/>
            <person name="Duprez V."/>
            <person name="Timmery S."/>
            <person name="Mattelet C."/>
            <person name="Dierick K."/>
            <person name="Sun M."/>
            <person name="Yu Z."/>
            <person name="Zhu L."/>
            <person name="Hu X."/>
            <person name="Shank E.B."/>
            <person name="Swiecicka I."/>
            <person name="Hansen B.M."/>
            <person name="Andrup L."/>
            <person name="Young S.K."/>
            <person name="Zeng Q."/>
            <person name="Gargeya S."/>
            <person name="Fitzgerald M."/>
            <person name="Haas B."/>
            <person name="Abouelleil A."/>
            <person name="Alvarado L."/>
            <person name="Arachchi H.M."/>
            <person name="Berlin A."/>
            <person name="Chapman S.B."/>
            <person name="Goldberg J."/>
            <person name="Griggs A."/>
            <person name="Gujja S."/>
            <person name="Hansen M."/>
            <person name="Howarth C."/>
            <person name="Imamovic A."/>
            <person name="Larimer J."/>
            <person name="McCowen C."/>
            <person name="Montmayeur A."/>
            <person name="Murphy C."/>
            <person name="Neiman D."/>
            <person name="Pearson M."/>
            <person name="Priest M."/>
            <person name="Roberts A."/>
            <person name="Saif S."/>
            <person name="Shea T."/>
            <person name="Sisk P."/>
            <person name="Sykes S."/>
            <person name="Wortman J."/>
            <person name="Nusbaum C."/>
            <person name="Birren B."/>
        </authorList>
    </citation>
    <scope>NUCLEOTIDE SEQUENCE</scope>
    <source>
        <strain evidence="8">VD014</strain>
    </source>
</reference>
<dbReference type="Proteomes" id="UP000006607">
    <property type="component" value="Unassembled WGS sequence"/>
</dbReference>
<comment type="subcellular location">
    <subcellularLocation>
        <location evidence="1">Secreted</location>
        <location evidence="1">Cell wall</location>
        <topology evidence="1">Peptidoglycan-anchor</topology>
    </subcellularLocation>
</comment>
<dbReference type="NCBIfam" id="TIGR01167">
    <property type="entry name" value="LPXTG_anchor"/>
    <property type="match status" value="1"/>
</dbReference>
<keyword evidence="4" id="KW-0732">Signal</keyword>
<dbReference type="Pfam" id="PF00746">
    <property type="entry name" value="Gram_pos_anchor"/>
    <property type="match status" value="1"/>
</dbReference>
<dbReference type="RefSeq" id="WP_000761054.1">
    <property type="nucleotide sequence ID" value="NZ_JH792025.1"/>
</dbReference>
<evidence type="ECO:0000256" key="6">
    <source>
        <dbReference type="SAM" id="Phobius"/>
    </source>
</evidence>
<evidence type="ECO:0000256" key="3">
    <source>
        <dbReference type="ARBA" id="ARBA00022525"/>
    </source>
</evidence>
<feature type="domain" description="Gram-positive cocci surface proteins LPxTG" evidence="7">
    <location>
        <begin position="65"/>
        <end position="96"/>
    </location>
</feature>
<keyword evidence="2" id="KW-0134">Cell wall</keyword>
<dbReference type="EMBL" id="AHER01000015">
    <property type="protein sequence ID" value="EJR25868.1"/>
    <property type="molecule type" value="Genomic_DNA"/>
</dbReference>
<sequence>MKKYVLLSIFLLVPIFFFYEEVSARSMNSKAGITFSNSYNPSEMVDPLIPDGSNLVTNTSDDLIKKKVLPKTGGHSSMILQYVGIGLLIAAFVVLFNVKNRVIETKVSIK</sequence>
<evidence type="ECO:0000256" key="4">
    <source>
        <dbReference type="ARBA" id="ARBA00022729"/>
    </source>
</evidence>
<keyword evidence="6" id="KW-0472">Membrane</keyword>
<organism evidence="8 9">
    <name type="scientific">Bacillus cereus (strain VD014)</name>
    <dbReference type="NCBI Taxonomy" id="1053223"/>
    <lineage>
        <taxon>Bacteria</taxon>
        <taxon>Bacillati</taxon>
        <taxon>Bacillota</taxon>
        <taxon>Bacilli</taxon>
        <taxon>Bacillales</taxon>
        <taxon>Bacillaceae</taxon>
        <taxon>Bacillus</taxon>
        <taxon>Bacillus cereus group</taxon>
    </lineage>
</organism>
<dbReference type="InterPro" id="IPR019931">
    <property type="entry name" value="LPXTG_anchor"/>
</dbReference>
<evidence type="ECO:0000313" key="8">
    <source>
        <dbReference type="EMBL" id="EJR25868.1"/>
    </source>
</evidence>
<protein>
    <submittedName>
        <fullName evidence="8">LPXTG-domain-containing protein cell wall anchor domain</fullName>
    </submittedName>
</protein>
<gene>
    <name evidence="8" type="ORF">IIA_00698</name>
</gene>
<accession>A0A9W5KCH4</accession>
<name>A0A9W5KCH4_BACC8</name>
<keyword evidence="6" id="KW-0812">Transmembrane</keyword>
<feature type="transmembrane region" description="Helical" evidence="6">
    <location>
        <begin position="79"/>
        <end position="98"/>
    </location>
</feature>
<dbReference type="AlphaFoldDB" id="A0A9W5KCH4"/>
<evidence type="ECO:0000259" key="7">
    <source>
        <dbReference type="Pfam" id="PF00746"/>
    </source>
</evidence>
<evidence type="ECO:0000313" key="9">
    <source>
        <dbReference type="Proteomes" id="UP000006607"/>
    </source>
</evidence>
<keyword evidence="5" id="KW-0572">Peptidoglycan-anchor</keyword>
<proteinExistence type="predicted"/>